<dbReference type="Gene3D" id="1.10.20.10">
    <property type="entry name" value="Histone, subunit A"/>
    <property type="match status" value="1"/>
</dbReference>
<sequence length="167" mass="17620">MDWEPPAACINRIVKAALPEQVQVTKEAKSAFAKSAGIFILYLTTCANDFCKDKKRQTVSAADVMQAITELEFDEFKAQLQAFLASFRANEGSKRKASSSSKGKESAAPKAVDAAPAPNNEGDEEGAPPDDDAAAVVEQDDEEDDEPVVDDEDDDAPPDAAAAAAAA</sequence>
<keyword evidence="6" id="KW-1185">Reference proteome</keyword>
<name>A0AAD7UMA1_9STRA</name>
<feature type="compositionally biased region" description="Acidic residues" evidence="3">
    <location>
        <begin position="121"/>
        <end position="157"/>
    </location>
</feature>
<dbReference type="GO" id="GO:0031507">
    <property type="term" value="P:heterochromatin formation"/>
    <property type="evidence" value="ECO:0007669"/>
    <property type="project" value="TreeGrafter"/>
</dbReference>
<dbReference type="Proteomes" id="UP001230188">
    <property type="component" value="Unassembled WGS sequence"/>
</dbReference>
<dbReference type="GO" id="GO:0006272">
    <property type="term" value="P:leading strand elongation"/>
    <property type="evidence" value="ECO:0007669"/>
    <property type="project" value="TreeGrafter"/>
</dbReference>
<comment type="caution">
    <text evidence="5">The sequence shown here is derived from an EMBL/GenBank/DDBJ whole genome shotgun (WGS) entry which is preliminary data.</text>
</comment>
<dbReference type="AlphaFoldDB" id="A0AAD7UMA1"/>
<reference evidence="5" key="1">
    <citation type="submission" date="2023-01" db="EMBL/GenBank/DDBJ databases">
        <title>Metagenome sequencing of chrysophaentin producing Chrysophaeum taylorii.</title>
        <authorList>
            <person name="Davison J."/>
            <person name="Bewley C."/>
        </authorList>
    </citation>
    <scope>NUCLEOTIDE SEQUENCE</scope>
    <source>
        <strain evidence="5">NIES-1699</strain>
    </source>
</reference>
<comment type="subcellular location">
    <subcellularLocation>
        <location evidence="1">Nucleus</location>
    </subcellularLocation>
</comment>
<dbReference type="PANTHER" id="PTHR46172">
    <property type="entry name" value="DNA POLYMERASE EPSILON SUBUNIT 3"/>
    <property type="match status" value="1"/>
</dbReference>
<accession>A0AAD7UMA1</accession>
<dbReference type="InterPro" id="IPR003958">
    <property type="entry name" value="CBFA_NFYB_domain"/>
</dbReference>
<evidence type="ECO:0000259" key="4">
    <source>
        <dbReference type="Pfam" id="PF00808"/>
    </source>
</evidence>
<feature type="domain" description="Transcription factor CBF/NF-Y/archaeal histone" evidence="4">
    <location>
        <begin position="6"/>
        <end position="68"/>
    </location>
</feature>
<evidence type="ECO:0000256" key="3">
    <source>
        <dbReference type="SAM" id="MobiDB-lite"/>
    </source>
</evidence>
<evidence type="ECO:0000256" key="2">
    <source>
        <dbReference type="ARBA" id="ARBA00023242"/>
    </source>
</evidence>
<dbReference type="EMBL" id="JAQMWT010000050">
    <property type="protein sequence ID" value="KAJ8612441.1"/>
    <property type="molecule type" value="Genomic_DNA"/>
</dbReference>
<evidence type="ECO:0000256" key="1">
    <source>
        <dbReference type="ARBA" id="ARBA00004123"/>
    </source>
</evidence>
<dbReference type="SUPFAM" id="SSF47113">
    <property type="entry name" value="Histone-fold"/>
    <property type="match status" value="1"/>
</dbReference>
<dbReference type="GO" id="GO:0008622">
    <property type="term" value="C:epsilon DNA polymerase complex"/>
    <property type="evidence" value="ECO:0007669"/>
    <property type="project" value="TreeGrafter"/>
</dbReference>
<dbReference type="GO" id="GO:0006974">
    <property type="term" value="P:DNA damage response"/>
    <property type="evidence" value="ECO:0007669"/>
    <property type="project" value="TreeGrafter"/>
</dbReference>
<organism evidence="5 6">
    <name type="scientific">Chrysophaeum taylorii</name>
    <dbReference type="NCBI Taxonomy" id="2483200"/>
    <lineage>
        <taxon>Eukaryota</taxon>
        <taxon>Sar</taxon>
        <taxon>Stramenopiles</taxon>
        <taxon>Ochrophyta</taxon>
        <taxon>Pelagophyceae</taxon>
        <taxon>Pelagomonadales</taxon>
        <taxon>Pelagomonadaceae</taxon>
        <taxon>Chrysophaeum</taxon>
    </lineage>
</organism>
<dbReference type="CDD" id="cd22928">
    <property type="entry name" value="HFD_POLE3_DPB4"/>
    <property type="match status" value="1"/>
</dbReference>
<dbReference type="GO" id="GO:0046982">
    <property type="term" value="F:protein heterodimerization activity"/>
    <property type="evidence" value="ECO:0007669"/>
    <property type="project" value="InterPro"/>
</dbReference>
<feature type="compositionally biased region" description="Low complexity" evidence="3">
    <location>
        <begin position="158"/>
        <end position="167"/>
    </location>
</feature>
<dbReference type="InterPro" id="IPR051377">
    <property type="entry name" value="DNA_Pol-Epsilon_Subunit"/>
</dbReference>
<protein>
    <recommendedName>
        <fullName evidence="4">Transcription factor CBF/NF-Y/archaeal histone domain-containing protein</fullName>
    </recommendedName>
</protein>
<dbReference type="InterPro" id="IPR009072">
    <property type="entry name" value="Histone-fold"/>
</dbReference>
<evidence type="ECO:0000313" key="5">
    <source>
        <dbReference type="EMBL" id="KAJ8612441.1"/>
    </source>
</evidence>
<dbReference type="GO" id="GO:0031490">
    <property type="term" value="F:chromatin DNA binding"/>
    <property type="evidence" value="ECO:0007669"/>
    <property type="project" value="TreeGrafter"/>
</dbReference>
<evidence type="ECO:0000313" key="6">
    <source>
        <dbReference type="Proteomes" id="UP001230188"/>
    </source>
</evidence>
<feature type="region of interest" description="Disordered" evidence="3">
    <location>
        <begin position="89"/>
        <end position="167"/>
    </location>
</feature>
<keyword evidence="2" id="KW-0539">Nucleus</keyword>
<dbReference type="PANTHER" id="PTHR46172:SF1">
    <property type="entry name" value="DNA POLYMERASE EPSILON SUBUNIT 3"/>
    <property type="match status" value="1"/>
</dbReference>
<gene>
    <name evidence="5" type="ORF">CTAYLR_006572</name>
</gene>
<dbReference type="GO" id="GO:0008623">
    <property type="term" value="C:CHRAC"/>
    <property type="evidence" value="ECO:0007669"/>
    <property type="project" value="TreeGrafter"/>
</dbReference>
<feature type="compositionally biased region" description="Low complexity" evidence="3">
    <location>
        <begin position="108"/>
        <end position="118"/>
    </location>
</feature>
<proteinExistence type="predicted"/>
<dbReference type="Pfam" id="PF00808">
    <property type="entry name" value="CBFD_NFYB_HMF"/>
    <property type="match status" value="1"/>
</dbReference>